<reference evidence="5 6" key="1">
    <citation type="submission" date="2018-11" db="EMBL/GenBank/DDBJ databases">
        <authorList>
            <person name="Mardanov A.V."/>
            <person name="Ravin N.V."/>
            <person name="Dedysh S.N."/>
        </authorList>
    </citation>
    <scope>NUCLEOTIDE SEQUENCE [LARGE SCALE GENOMIC DNA]</scope>
    <source>
        <strain evidence="5 6">AF10</strain>
    </source>
</reference>
<protein>
    <recommendedName>
        <fullName evidence="1">diguanylate cyclase</fullName>
        <ecNumber evidence="1">2.7.7.65</ecNumber>
    </recommendedName>
</protein>
<dbReference type="FunFam" id="3.30.70.270:FF:000001">
    <property type="entry name" value="Diguanylate cyclase domain protein"/>
    <property type="match status" value="1"/>
</dbReference>
<dbReference type="Proteomes" id="UP000289437">
    <property type="component" value="Unassembled WGS sequence"/>
</dbReference>
<comment type="catalytic activity">
    <reaction evidence="2">
        <text>2 GTP = 3',3'-c-di-GMP + 2 diphosphate</text>
        <dbReference type="Rhea" id="RHEA:24898"/>
        <dbReference type="ChEBI" id="CHEBI:33019"/>
        <dbReference type="ChEBI" id="CHEBI:37565"/>
        <dbReference type="ChEBI" id="CHEBI:58805"/>
        <dbReference type="EC" id="2.7.7.65"/>
    </reaction>
</comment>
<comment type="caution">
    <text evidence="5">The sequence shown here is derived from an EMBL/GenBank/DDBJ whole genome shotgun (WGS) entry which is preliminary data.</text>
</comment>
<dbReference type="CDD" id="cd01949">
    <property type="entry name" value="GGDEF"/>
    <property type="match status" value="1"/>
</dbReference>
<keyword evidence="3" id="KW-0812">Transmembrane</keyword>
<name>A0A4Q0T2J5_9BACT</name>
<dbReference type="InterPro" id="IPR029787">
    <property type="entry name" value="Nucleotide_cyclase"/>
</dbReference>
<feature type="transmembrane region" description="Helical" evidence="3">
    <location>
        <begin position="34"/>
        <end position="54"/>
    </location>
</feature>
<feature type="transmembrane region" description="Helical" evidence="3">
    <location>
        <begin position="92"/>
        <end position="109"/>
    </location>
</feature>
<dbReference type="NCBIfam" id="TIGR00254">
    <property type="entry name" value="GGDEF"/>
    <property type="match status" value="1"/>
</dbReference>
<dbReference type="RefSeq" id="WP_128911989.1">
    <property type="nucleotide sequence ID" value="NZ_RDSM01000001.1"/>
</dbReference>
<dbReference type="OrthoDB" id="9759607at2"/>
<feature type="domain" description="GGDEF" evidence="4">
    <location>
        <begin position="251"/>
        <end position="387"/>
    </location>
</feature>
<dbReference type="SUPFAM" id="SSF55073">
    <property type="entry name" value="Nucleotide cyclase"/>
    <property type="match status" value="1"/>
</dbReference>
<dbReference type="AlphaFoldDB" id="A0A4Q0T2J5"/>
<dbReference type="PROSITE" id="PS50887">
    <property type="entry name" value="GGDEF"/>
    <property type="match status" value="1"/>
</dbReference>
<feature type="transmembrane region" description="Helical" evidence="3">
    <location>
        <begin position="60"/>
        <end position="80"/>
    </location>
</feature>
<keyword evidence="3" id="KW-0472">Membrane</keyword>
<evidence type="ECO:0000313" key="6">
    <source>
        <dbReference type="Proteomes" id="UP000289437"/>
    </source>
</evidence>
<feature type="transmembrane region" description="Helical" evidence="3">
    <location>
        <begin position="6"/>
        <end position="27"/>
    </location>
</feature>
<dbReference type="InterPro" id="IPR000160">
    <property type="entry name" value="GGDEF_dom"/>
</dbReference>
<dbReference type="Pfam" id="PF00990">
    <property type="entry name" value="GGDEF"/>
    <property type="match status" value="1"/>
</dbReference>
<accession>A0A4Q0T2J5</accession>
<evidence type="ECO:0000313" key="5">
    <source>
        <dbReference type="EMBL" id="RXH57885.1"/>
    </source>
</evidence>
<dbReference type="PANTHER" id="PTHR45138:SF9">
    <property type="entry name" value="DIGUANYLATE CYCLASE DGCM-RELATED"/>
    <property type="match status" value="1"/>
</dbReference>
<keyword evidence="6" id="KW-1185">Reference proteome</keyword>
<feature type="transmembrane region" description="Helical" evidence="3">
    <location>
        <begin position="121"/>
        <end position="139"/>
    </location>
</feature>
<proteinExistence type="predicted"/>
<feature type="transmembrane region" description="Helical" evidence="3">
    <location>
        <begin position="186"/>
        <end position="208"/>
    </location>
</feature>
<sequence length="389" mass="42521">MGIHTLHVEHVMLLAVYTLLTVANSWLYKGTKGIHWFSLYSFSALLGALSVALRGDIPDFISIVIGNLFVVAGYFFFFLSLSELFGRSRLRLYLQGILLFGAIVTMVEWGSIHPNTRTRLIAYSVVLGLQQAHIAFVISRRQTAILRTAGAPVAMMLGLLALTNLVRIVGVYHYGAPSDYLKAGAFLGWIVIITSCLQCGAMVGYVWMTAALLRNDLQVQASTDPLTGLLNRRAIEREAEPMLTNCRQLSAPACAILIDLDGFKQINDRFGHACGDTTLTEVAACLQREMRKTDLLARLGGDEFAILLPYTPLEAAAEIAERLRHAVDILKIPCGEDGSGYTGVTASFGIAETEPTTRTWEQLAMSCDEALYVAKRAGGNRALPAEQFA</sequence>
<keyword evidence="3" id="KW-1133">Transmembrane helix</keyword>
<evidence type="ECO:0000256" key="2">
    <source>
        <dbReference type="ARBA" id="ARBA00034247"/>
    </source>
</evidence>
<evidence type="ECO:0000256" key="1">
    <source>
        <dbReference type="ARBA" id="ARBA00012528"/>
    </source>
</evidence>
<gene>
    <name evidence="5" type="ORF">GRAN_1195</name>
</gene>
<dbReference type="Gene3D" id="3.30.70.270">
    <property type="match status" value="1"/>
</dbReference>
<organism evidence="5 6">
    <name type="scientific">Granulicella sibirica</name>
    <dbReference type="NCBI Taxonomy" id="2479048"/>
    <lineage>
        <taxon>Bacteria</taxon>
        <taxon>Pseudomonadati</taxon>
        <taxon>Acidobacteriota</taxon>
        <taxon>Terriglobia</taxon>
        <taxon>Terriglobales</taxon>
        <taxon>Acidobacteriaceae</taxon>
        <taxon>Granulicella</taxon>
    </lineage>
</organism>
<feature type="transmembrane region" description="Helical" evidence="3">
    <location>
        <begin position="151"/>
        <end position="174"/>
    </location>
</feature>
<dbReference type="SMART" id="SM00267">
    <property type="entry name" value="GGDEF"/>
    <property type="match status" value="1"/>
</dbReference>
<dbReference type="GO" id="GO:0052621">
    <property type="term" value="F:diguanylate cyclase activity"/>
    <property type="evidence" value="ECO:0007669"/>
    <property type="project" value="UniProtKB-EC"/>
</dbReference>
<dbReference type="InterPro" id="IPR043128">
    <property type="entry name" value="Rev_trsase/Diguanyl_cyclase"/>
</dbReference>
<dbReference type="InterPro" id="IPR050469">
    <property type="entry name" value="Diguanylate_Cyclase"/>
</dbReference>
<evidence type="ECO:0000259" key="4">
    <source>
        <dbReference type="PROSITE" id="PS50887"/>
    </source>
</evidence>
<reference evidence="6" key="2">
    <citation type="submission" date="2019-02" db="EMBL/GenBank/DDBJ databases">
        <title>Granulicella sibirica sp. nov., a psychrotolerant acidobacterium isolated from an organic soil layer in forested tundra, West Siberia.</title>
        <authorList>
            <person name="Oshkin I.Y."/>
            <person name="Kulichevskaya I.S."/>
            <person name="Rijpstra W.I.C."/>
            <person name="Sinninghe Damste J.S."/>
            <person name="Rakitin A.L."/>
            <person name="Ravin N.V."/>
            <person name="Dedysh S.N."/>
        </authorList>
    </citation>
    <scope>NUCLEOTIDE SEQUENCE [LARGE SCALE GENOMIC DNA]</scope>
    <source>
        <strain evidence="6">AF10</strain>
    </source>
</reference>
<evidence type="ECO:0000256" key="3">
    <source>
        <dbReference type="SAM" id="Phobius"/>
    </source>
</evidence>
<dbReference type="PANTHER" id="PTHR45138">
    <property type="entry name" value="REGULATORY COMPONENTS OF SENSORY TRANSDUCTION SYSTEM"/>
    <property type="match status" value="1"/>
</dbReference>
<dbReference type="EC" id="2.7.7.65" evidence="1"/>
<dbReference type="EMBL" id="RDSM01000001">
    <property type="protein sequence ID" value="RXH57885.1"/>
    <property type="molecule type" value="Genomic_DNA"/>
</dbReference>